<evidence type="ECO:0000313" key="6">
    <source>
        <dbReference type="EMBL" id="TJY63597.1"/>
    </source>
</evidence>
<dbReference type="HAMAP" id="MF_00057">
    <property type="entry name" value="KdsB"/>
    <property type="match status" value="1"/>
</dbReference>
<gene>
    <name evidence="5 6" type="primary">kdsB</name>
    <name evidence="6" type="ORF">FAZ19_18675</name>
</gene>
<evidence type="ECO:0000256" key="2">
    <source>
        <dbReference type="ARBA" id="ARBA00022679"/>
    </source>
</evidence>
<evidence type="ECO:0000256" key="5">
    <source>
        <dbReference type="HAMAP-Rule" id="MF_00057"/>
    </source>
</evidence>
<dbReference type="PANTHER" id="PTHR42866">
    <property type="entry name" value="3-DEOXY-MANNO-OCTULOSONATE CYTIDYLYLTRANSFERASE"/>
    <property type="match status" value="1"/>
</dbReference>
<dbReference type="EC" id="2.7.7.38" evidence="5"/>
<keyword evidence="3 5" id="KW-0548">Nucleotidyltransferase</keyword>
<dbReference type="NCBIfam" id="NF003952">
    <property type="entry name" value="PRK05450.1-5"/>
    <property type="match status" value="1"/>
</dbReference>
<evidence type="ECO:0000256" key="1">
    <source>
        <dbReference type="ARBA" id="ARBA00004370"/>
    </source>
</evidence>
<dbReference type="GO" id="GO:0008690">
    <property type="term" value="F:3-deoxy-manno-octulosonate cytidylyltransferase activity"/>
    <property type="evidence" value="ECO:0007669"/>
    <property type="project" value="UniProtKB-UniRule"/>
</dbReference>
<sequence length="247" mass="27637">MKIIGIIPARYDSSRFPGKPLADIGGVSMIQRVYNQAKHASVLSEVIVATDDQRIYDHIKSAAGNVVMTRKDHESGTDRCAEVIASLQGFDIAINIQGDEPFIDPQQINLLASCFENPATQIATLVHKVSSNEELLAENKPKVVLNKNGEAIYFSRQAIPFLRGTKIEDWLTKRPFYNHIGIYGYRTEVLKEISALPLSDLEQMEGLEQLRWLDNGYKIQTALSAHTNDAIDSPEDLKYIIAKYFGN</sequence>
<dbReference type="NCBIfam" id="NF003950">
    <property type="entry name" value="PRK05450.1-3"/>
    <property type="match status" value="1"/>
</dbReference>
<dbReference type="FunFam" id="3.90.550.10:FF:000011">
    <property type="entry name" value="3-deoxy-manno-octulosonate cytidylyltransferase"/>
    <property type="match status" value="1"/>
</dbReference>
<comment type="similarity">
    <text evidence="5">Belongs to the KdsB family.</text>
</comment>
<keyword evidence="4 5" id="KW-0448">Lipopolysaccharide biosynthesis</keyword>
<organism evidence="6 7">
    <name type="scientific">Sphingobacterium alkalisoli</name>
    <dbReference type="NCBI Taxonomy" id="1874115"/>
    <lineage>
        <taxon>Bacteria</taxon>
        <taxon>Pseudomonadati</taxon>
        <taxon>Bacteroidota</taxon>
        <taxon>Sphingobacteriia</taxon>
        <taxon>Sphingobacteriales</taxon>
        <taxon>Sphingobacteriaceae</taxon>
        <taxon>Sphingobacterium</taxon>
    </lineage>
</organism>
<proteinExistence type="inferred from homology"/>
<keyword evidence="7" id="KW-1185">Reference proteome</keyword>
<dbReference type="GO" id="GO:0009103">
    <property type="term" value="P:lipopolysaccharide biosynthetic process"/>
    <property type="evidence" value="ECO:0007669"/>
    <property type="project" value="UniProtKB-UniRule"/>
</dbReference>
<dbReference type="NCBIfam" id="TIGR00466">
    <property type="entry name" value="kdsB"/>
    <property type="match status" value="1"/>
</dbReference>
<dbReference type="PANTHER" id="PTHR42866:SF2">
    <property type="entry name" value="3-DEOXY-MANNO-OCTULOSONATE CYTIDYLYLTRANSFERASE, MITOCHONDRIAL"/>
    <property type="match status" value="1"/>
</dbReference>
<comment type="subcellular location">
    <subcellularLocation>
        <location evidence="5">Cytoplasm</location>
    </subcellularLocation>
    <subcellularLocation>
        <location evidence="1">Membrane</location>
    </subcellularLocation>
</comment>
<dbReference type="InterPro" id="IPR029044">
    <property type="entry name" value="Nucleotide-diphossugar_trans"/>
</dbReference>
<dbReference type="OrthoDB" id="9815559at2"/>
<comment type="function">
    <text evidence="5">Activates KDO (a required 8-carbon sugar) for incorporation into bacterial lipopolysaccharide in Gram-negative bacteria.</text>
</comment>
<comment type="caution">
    <text evidence="6">The sequence shown here is derived from an EMBL/GenBank/DDBJ whole genome shotgun (WGS) entry which is preliminary data.</text>
</comment>
<dbReference type="Proteomes" id="UP000309872">
    <property type="component" value="Unassembled WGS sequence"/>
</dbReference>
<name>A0A4U0GWW0_9SPHI</name>
<dbReference type="UniPathway" id="UPA00358">
    <property type="reaction ID" value="UER00476"/>
</dbReference>
<dbReference type="InterPro" id="IPR004528">
    <property type="entry name" value="KdsB"/>
</dbReference>
<keyword evidence="2 5" id="KW-0808">Transferase</keyword>
<evidence type="ECO:0000256" key="3">
    <source>
        <dbReference type="ARBA" id="ARBA00022695"/>
    </source>
</evidence>
<dbReference type="Pfam" id="PF02348">
    <property type="entry name" value="CTP_transf_3"/>
    <property type="match status" value="1"/>
</dbReference>
<dbReference type="EMBL" id="SUKA01000006">
    <property type="protein sequence ID" value="TJY63597.1"/>
    <property type="molecule type" value="Genomic_DNA"/>
</dbReference>
<dbReference type="AlphaFoldDB" id="A0A4U0GWW0"/>
<accession>A0A4U0GWW0</accession>
<evidence type="ECO:0000256" key="4">
    <source>
        <dbReference type="ARBA" id="ARBA00022985"/>
    </source>
</evidence>
<dbReference type="CDD" id="cd02517">
    <property type="entry name" value="CMP-KDO-Synthetase"/>
    <property type="match status" value="1"/>
</dbReference>
<comment type="catalytic activity">
    <reaction evidence="5">
        <text>3-deoxy-alpha-D-manno-oct-2-ulosonate + CTP = CMP-3-deoxy-beta-D-manno-octulosonate + diphosphate</text>
        <dbReference type="Rhea" id="RHEA:23448"/>
        <dbReference type="ChEBI" id="CHEBI:33019"/>
        <dbReference type="ChEBI" id="CHEBI:37563"/>
        <dbReference type="ChEBI" id="CHEBI:85986"/>
        <dbReference type="ChEBI" id="CHEBI:85987"/>
        <dbReference type="EC" id="2.7.7.38"/>
    </reaction>
</comment>
<dbReference type="Gene3D" id="3.90.550.10">
    <property type="entry name" value="Spore Coat Polysaccharide Biosynthesis Protein SpsA, Chain A"/>
    <property type="match status" value="1"/>
</dbReference>
<evidence type="ECO:0000313" key="7">
    <source>
        <dbReference type="Proteomes" id="UP000309872"/>
    </source>
</evidence>
<reference evidence="6 7" key="1">
    <citation type="submission" date="2019-04" db="EMBL/GenBank/DDBJ databases">
        <title>Sphingobacterium olei sp. nov., isolated from oil-contaminated soil.</title>
        <authorList>
            <person name="Liu B."/>
        </authorList>
    </citation>
    <scope>NUCLEOTIDE SEQUENCE [LARGE SCALE GENOMIC DNA]</scope>
    <source>
        <strain evidence="6 7">Y3L14</strain>
    </source>
</reference>
<dbReference type="RefSeq" id="WP_136822271.1">
    <property type="nucleotide sequence ID" value="NZ_BMJX01000006.1"/>
</dbReference>
<dbReference type="GO" id="GO:0005829">
    <property type="term" value="C:cytosol"/>
    <property type="evidence" value="ECO:0007669"/>
    <property type="project" value="TreeGrafter"/>
</dbReference>
<dbReference type="InterPro" id="IPR003329">
    <property type="entry name" value="Cytidylyl_trans"/>
</dbReference>
<keyword evidence="5" id="KW-0963">Cytoplasm</keyword>
<dbReference type="GO" id="GO:0033468">
    <property type="term" value="P:CMP-keto-3-deoxy-D-manno-octulosonic acid biosynthetic process"/>
    <property type="evidence" value="ECO:0007669"/>
    <property type="project" value="UniProtKB-UniRule"/>
</dbReference>
<comment type="pathway">
    <text evidence="5">Nucleotide-sugar biosynthesis; CMP-3-deoxy-D-manno-octulosonate biosynthesis; CMP-3-deoxy-D-manno-octulosonate from 3-deoxy-D-manno-octulosonate and CTP: step 1/1.</text>
</comment>
<dbReference type="GO" id="GO:0016020">
    <property type="term" value="C:membrane"/>
    <property type="evidence" value="ECO:0007669"/>
    <property type="project" value="UniProtKB-SubCell"/>
</dbReference>
<dbReference type="NCBIfam" id="NF009905">
    <property type="entry name" value="PRK13368.1"/>
    <property type="match status" value="1"/>
</dbReference>
<protein>
    <recommendedName>
        <fullName evidence="5">3-deoxy-manno-octulosonate cytidylyltransferase</fullName>
        <ecNumber evidence="5">2.7.7.38</ecNumber>
    </recommendedName>
    <alternativeName>
        <fullName evidence="5">CMP-2-keto-3-deoxyoctulosonic acid synthase</fullName>
        <shortName evidence="5">CKS</shortName>
        <shortName evidence="5">CMP-KDO synthase</shortName>
    </alternativeName>
</protein>
<dbReference type="SUPFAM" id="SSF53448">
    <property type="entry name" value="Nucleotide-diphospho-sugar transferases"/>
    <property type="match status" value="1"/>
</dbReference>